<dbReference type="EMBL" id="JBAKAP010000006">
    <property type="protein sequence ID" value="MEL0616702.1"/>
    <property type="molecule type" value="Genomic_DNA"/>
</dbReference>
<feature type="DNA-binding region" evidence="2">
    <location>
        <begin position="54"/>
        <end position="60"/>
    </location>
</feature>
<evidence type="ECO:0000256" key="4">
    <source>
        <dbReference type="SAM" id="MobiDB-lite"/>
    </source>
</evidence>
<dbReference type="Pfam" id="PF00436">
    <property type="entry name" value="SSB"/>
    <property type="match status" value="1"/>
</dbReference>
<comment type="caution">
    <text evidence="5">The sequence shown here is derived from an EMBL/GenBank/DDBJ whole genome shotgun (WGS) entry which is preliminary data.</text>
</comment>
<dbReference type="Gene3D" id="2.40.50.140">
    <property type="entry name" value="Nucleic acid-binding proteins"/>
    <property type="match status" value="1"/>
</dbReference>
<name>A0ABU9GE05_COBMA</name>
<proteinExistence type="inferred from homology"/>
<reference evidence="5 6" key="1">
    <citation type="submission" date="2024-02" db="EMBL/GenBank/DDBJ databases">
        <title>Bacteria isolated from the canopy kelp, Nereocystis luetkeana.</title>
        <authorList>
            <person name="Pfister C.A."/>
            <person name="Younker I.T."/>
            <person name="Light S.H."/>
        </authorList>
    </citation>
    <scope>NUCLEOTIDE SEQUENCE [LARGE SCALE GENOMIC DNA]</scope>
    <source>
        <strain evidence="5 6">TI.5.07</strain>
    </source>
</reference>
<feature type="compositionally biased region" description="Low complexity" evidence="4">
    <location>
        <begin position="117"/>
        <end position="145"/>
    </location>
</feature>
<keyword evidence="1 2" id="KW-0238">DNA-binding</keyword>
<keyword evidence="6" id="KW-1185">Reference proteome</keyword>
<feature type="short sequence motif" description="Important for interaction with partner proteins" evidence="2">
    <location>
        <begin position="176"/>
        <end position="181"/>
    </location>
</feature>
<keyword evidence="2" id="KW-0227">DNA damage</keyword>
<comment type="subunit">
    <text evidence="2">Homotetramer.</text>
</comment>
<dbReference type="RefSeq" id="WP_341542291.1">
    <property type="nucleotide sequence ID" value="NZ_JBAKAP010000006.1"/>
</dbReference>
<dbReference type="PROSITE" id="PS50935">
    <property type="entry name" value="SSB"/>
    <property type="match status" value="1"/>
</dbReference>
<dbReference type="Proteomes" id="UP001378242">
    <property type="component" value="Unassembled WGS sequence"/>
</dbReference>
<gene>
    <name evidence="5" type="primary">ssb</name>
    <name evidence="5" type="ORF">V6243_07625</name>
</gene>
<dbReference type="InterPro" id="IPR011344">
    <property type="entry name" value="ssDNA-bd"/>
</dbReference>
<keyword evidence="2" id="KW-0233">DNA recombination</keyword>
<evidence type="ECO:0000313" key="5">
    <source>
        <dbReference type="EMBL" id="MEL0616702.1"/>
    </source>
</evidence>
<evidence type="ECO:0000256" key="2">
    <source>
        <dbReference type="HAMAP-Rule" id="MF_00984"/>
    </source>
</evidence>
<dbReference type="SUPFAM" id="SSF50249">
    <property type="entry name" value="Nucleic acid-binding proteins"/>
    <property type="match status" value="1"/>
</dbReference>
<accession>A0ABU9GE05</accession>
<protein>
    <recommendedName>
        <fullName evidence="2 3">Single-stranded DNA-binding protein</fullName>
        <shortName evidence="2">SSB</shortName>
    </recommendedName>
</protein>
<dbReference type="PANTHER" id="PTHR10302">
    <property type="entry name" value="SINGLE-STRANDED DNA-BINDING PROTEIN"/>
    <property type="match status" value="1"/>
</dbReference>
<dbReference type="NCBIfam" id="TIGR00621">
    <property type="entry name" value="ssb"/>
    <property type="match status" value="1"/>
</dbReference>
<evidence type="ECO:0000256" key="1">
    <source>
        <dbReference type="ARBA" id="ARBA00023125"/>
    </source>
</evidence>
<comment type="function">
    <text evidence="2">Plays an important role in DNA replication, recombination and repair. Binds to ssDNA and to an array of partner proteins to recruit them to their sites of action during DNA metabolism.</text>
</comment>
<organism evidence="5 6">
    <name type="scientific">Cobetia marina</name>
    <name type="common">Deleya marina</name>
    <dbReference type="NCBI Taxonomy" id="28258"/>
    <lineage>
        <taxon>Bacteria</taxon>
        <taxon>Pseudomonadati</taxon>
        <taxon>Pseudomonadota</taxon>
        <taxon>Gammaproteobacteria</taxon>
        <taxon>Oceanospirillales</taxon>
        <taxon>Halomonadaceae</taxon>
        <taxon>Cobetia</taxon>
    </lineage>
</organism>
<dbReference type="InterPro" id="IPR000424">
    <property type="entry name" value="Primosome_PriB/ssb"/>
</dbReference>
<dbReference type="HAMAP" id="MF_00984">
    <property type="entry name" value="SSB"/>
    <property type="match status" value="1"/>
</dbReference>
<dbReference type="InterPro" id="IPR012340">
    <property type="entry name" value="NA-bd_OB-fold"/>
</dbReference>
<dbReference type="PANTHER" id="PTHR10302:SF27">
    <property type="entry name" value="SINGLE-STRANDED DNA-BINDING PROTEIN"/>
    <property type="match status" value="1"/>
</dbReference>
<sequence length="181" mass="19890">MARGINKAILIGHLGQDPEVRFTPSGSAVANLSIATTDKWRDRQTGNVQERTEWHRVVLFNKTAEIAQQYLKKGAQVYIEGRLQTRKWTDQQGIERYSTEIVANDMQMLSGSGGGQPSQAQRPPAQQGYQQPPQQQGGYQQPAPASTHHGVGQPPAGQHQPNNFGAPPAGSFDDFDDEIPF</sequence>
<keyword evidence="2" id="KW-0234">DNA repair</keyword>
<evidence type="ECO:0000256" key="3">
    <source>
        <dbReference type="RuleBase" id="RU000524"/>
    </source>
</evidence>
<evidence type="ECO:0000313" key="6">
    <source>
        <dbReference type="Proteomes" id="UP001378242"/>
    </source>
</evidence>
<dbReference type="GO" id="GO:0003677">
    <property type="term" value="F:DNA binding"/>
    <property type="evidence" value="ECO:0007669"/>
    <property type="project" value="UniProtKB-KW"/>
</dbReference>
<keyword evidence="2" id="KW-0235">DNA replication</keyword>
<feature type="region of interest" description="Disordered" evidence="4">
    <location>
        <begin position="107"/>
        <end position="181"/>
    </location>
</feature>
<dbReference type="CDD" id="cd04496">
    <property type="entry name" value="SSB_OBF"/>
    <property type="match status" value="1"/>
</dbReference>